<accession>A0A210QBN9</accession>
<dbReference type="AlphaFoldDB" id="A0A210QBN9"/>
<dbReference type="EMBL" id="NEDP02004269">
    <property type="protein sequence ID" value="OWF46142.1"/>
    <property type="molecule type" value="Genomic_DNA"/>
</dbReference>
<keyword evidence="2" id="KW-1185">Reference proteome</keyword>
<dbReference type="Proteomes" id="UP000242188">
    <property type="component" value="Unassembled WGS sequence"/>
</dbReference>
<organism evidence="1 2">
    <name type="scientific">Mizuhopecten yessoensis</name>
    <name type="common">Japanese scallop</name>
    <name type="synonym">Patinopecten yessoensis</name>
    <dbReference type="NCBI Taxonomy" id="6573"/>
    <lineage>
        <taxon>Eukaryota</taxon>
        <taxon>Metazoa</taxon>
        <taxon>Spiralia</taxon>
        <taxon>Lophotrochozoa</taxon>
        <taxon>Mollusca</taxon>
        <taxon>Bivalvia</taxon>
        <taxon>Autobranchia</taxon>
        <taxon>Pteriomorphia</taxon>
        <taxon>Pectinida</taxon>
        <taxon>Pectinoidea</taxon>
        <taxon>Pectinidae</taxon>
        <taxon>Mizuhopecten</taxon>
    </lineage>
</organism>
<name>A0A210QBN9_MIZYE</name>
<proteinExistence type="predicted"/>
<evidence type="ECO:0000313" key="1">
    <source>
        <dbReference type="EMBL" id="OWF46142.1"/>
    </source>
</evidence>
<reference evidence="1 2" key="1">
    <citation type="journal article" date="2017" name="Nat. Ecol. Evol.">
        <title>Scallop genome provides insights into evolution of bilaterian karyotype and development.</title>
        <authorList>
            <person name="Wang S."/>
            <person name="Zhang J."/>
            <person name="Jiao W."/>
            <person name="Li J."/>
            <person name="Xun X."/>
            <person name="Sun Y."/>
            <person name="Guo X."/>
            <person name="Huan P."/>
            <person name="Dong B."/>
            <person name="Zhang L."/>
            <person name="Hu X."/>
            <person name="Sun X."/>
            <person name="Wang J."/>
            <person name="Zhao C."/>
            <person name="Wang Y."/>
            <person name="Wang D."/>
            <person name="Huang X."/>
            <person name="Wang R."/>
            <person name="Lv J."/>
            <person name="Li Y."/>
            <person name="Zhang Z."/>
            <person name="Liu B."/>
            <person name="Lu W."/>
            <person name="Hui Y."/>
            <person name="Liang J."/>
            <person name="Zhou Z."/>
            <person name="Hou R."/>
            <person name="Li X."/>
            <person name="Liu Y."/>
            <person name="Li H."/>
            <person name="Ning X."/>
            <person name="Lin Y."/>
            <person name="Zhao L."/>
            <person name="Xing Q."/>
            <person name="Dou J."/>
            <person name="Li Y."/>
            <person name="Mao J."/>
            <person name="Guo H."/>
            <person name="Dou H."/>
            <person name="Li T."/>
            <person name="Mu C."/>
            <person name="Jiang W."/>
            <person name="Fu Q."/>
            <person name="Fu X."/>
            <person name="Miao Y."/>
            <person name="Liu J."/>
            <person name="Yu Q."/>
            <person name="Li R."/>
            <person name="Liao H."/>
            <person name="Li X."/>
            <person name="Kong Y."/>
            <person name="Jiang Z."/>
            <person name="Chourrout D."/>
            <person name="Li R."/>
            <person name="Bao Z."/>
        </authorList>
    </citation>
    <scope>NUCLEOTIDE SEQUENCE [LARGE SCALE GENOMIC DNA]</scope>
    <source>
        <strain evidence="1 2">PY_sf001</strain>
    </source>
</reference>
<sequence length="200" mass="22956">MAVTRIGSARERYTLIFLRCCFASRKLKIGDTSGYEGDDKNSSIGDFVLEMFTPWSPQLPVSNVLEPVTRRETYATPEIPVLSPITLQQKPVTQRETYATPEIPVLSPITLQQELVWSPVTLQRYFDNSPEMPITTRLYYTPPEILVTVAQLPLFALQESPWNTPATTQYCWILMWARMKAIPRYPLMKPLMKPLMIQTV</sequence>
<gene>
    <name evidence="1" type="ORF">KP79_PYT01458</name>
</gene>
<comment type="caution">
    <text evidence="1">The sequence shown here is derived from an EMBL/GenBank/DDBJ whole genome shotgun (WGS) entry which is preliminary data.</text>
</comment>
<evidence type="ECO:0000313" key="2">
    <source>
        <dbReference type="Proteomes" id="UP000242188"/>
    </source>
</evidence>
<protein>
    <submittedName>
        <fullName evidence="1">Uncharacterized protein</fullName>
    </submittedName>
</protein>